<reference evidence="3 4" key="1">
    <citation type="submission" date="2013-09" db="EMBL/GenBank/DDBJ databases">
        <title>Draft Genome Sequence of five Lactobacillus helveticus strains CIRM-BIA 101T, 103, 104, 951 and 953 isolated from milk product.</title>
        <authorList>
            <person name="Valence F."/>
            <person name="Chuat V."/>
            <person name="Ma L."/>
            <person name="Creno S."/>
            <person name="Falentin H."/>
            <person name="Lortal S."/>
            <person name="Bizet C."/>
            <person name="Clermont D."/>
            <person name="Loux V."/>
            <person name="Bouchier C."/>
            <person name="Cousin S."/>
        </authorList>
    </citation>
    <scope>NUCLEOTIDE SEQUENCE [LARGE SCALE GENOMIC DNA]</scope>
    <source>
        <strain evidence="3 4">CIRM-BIA 953</strain>
    </source>
</reference>
<dbReference type="NCBIfam" id="TIGR03891">
    <property type="entry name" value="thiopep_ocin"/>
    <property type="match status" value="1"/>
</dbReference>
<comment type="caution">
    <text evidence="3">The sequence shown here is derived from an EMBL/GenBank/DDBJ whole genome shotgun (WGS) entry which is preliminary data.</text>
</comment>
<evidence type="ECO:0000313" key="4">
    <source>
        <dbReference type="Proteomes" id="UP000017243"/>
    </source>
</evidence>
<evidence type="ECO:0000259" key="2">
    <source>
        <dbReference type="Pfam" id="PF14028"/>
    </source>
</evidence>
<feature type="domain" description="Lantibiotic dehydratase N-terminal" evidence="1">
    <location>
        <begin position="4"/>
        <end position="220"/>
    </location>
</feature>
<dbReference type="EMBL" id="CBUH010000104">
    <property type="protein sequence ID" value="CDI42396.1"/>
    <property type="molecule type" value="Genomic_DNA"/>
</dbReference>
<name>U4QGZ8_LACHE</name>
<dbReference type="InterPro" id="IPR006827">
    <property type="entry name" value="Lant_deHydtase_N"/>
</dbReference>
<sequence length="539" mass="64080">MIVPKSGSDKSGKTFGRFTYMFNRNNPLNSLTNEIEVADNPKDKRVLNVMLTDTNNSVVNIGTIRQNTNSVNVKNILVGVERYSNNYYFYFKSKVTKKRLFFSATSMINYKNSEYLSYIASFLIEASHIRESNPFYIIRLLENFNNFPRIPAFYYKNIVLTPLRWNLNKYTLGNFSSKSDLLPKLDSFIKKWKVSRQIFLEKNDNRILLNLNLKNHRNELIKEILNKGNVSIYEPFLENANKLAEYVYSFNDVDFQNIASVPLITREMSVSSNSKKRKIILGDDWLYFKIYCSRDNLKSLVTYRLSNLYQKLHDKKYIDLFHYLAFKDPNYHIRIRFRLSSKKNFSKVIDYINNWSHNLLEENLISKIVFDTYDREIERYGGLQFIEYVEKVFNADSIDTMHHFMETMYSKINKVESIEKFALKLGFSINVQKNILMNRFHYSPELKDIYTKNKKYVQNNKFHFINFVKQNESDFNKLPLYTNEGKDLSIYDIELFFSLIHMHCNRIGIKHGDDEIEIMLLWFKLVREADYYLGDGQNK</sequence>
<dbReference type="InterPro" id="IPR023809">
    <property type="entry name" value="Thiopep_bacteriocin_synth_dom"/>
</dbReference>
<dbReference type="Pfam" id="PF14028">
    <property type="entry name" value="Lant_dehydr_C"/>
    <property type="match status" value="1"/>
</dbReference>
<feature type="domain" description="Thiopeptide-type bacteriocin biosynthesis" evidence="2">
    <location>
        <begin position="285"/>
        <end position="519"/>
    </location>
</feature>
<accession>U4QGZ8</accession>
<dbReference type="AlphaFoldDB" id="U4QGZ8"/>
<organism evidence="3 4">
    <name type="scientific">Lactobacillus helveticus CIRM-BIA 953</name>
    <dbReference type="NCBI Taxonomy" id="1226335"/>
    <lineage>
        <taxon>Bacteria</taxon>
        <taxon>Bacillati</taxon>
        <taxon>Bacillota</taxon>
        <taxon>Bacilli</taxon>
        <taxon>Lactobacillales</taxon>
        <taxon>Lactobacillaceae</taxon>
        <taxon>Lactobacillus</taxon>
    </lineage>
</organism>
<evidence type="ECO:0000313" key="3">
    <source>
        <dbReference type="EMBL" id="CDI42396.1"/>
    </source>
</evidence>
<gene>
    <name evidence="3" type="ORF">LHCIRMBIA953_00977</name>
</gene>
<protein>
    <submittedName>
        <fullName evidence="3">Lantibiotic biosynthesis protein</fullName>
    </submittedName>
</protein>
<dbReference type="Pfam" id="PF04738">
    <property type="entry name" value="Lant_dehydr_N"/>
    <property type="match status" value="1"/>
</dbReference>
<evidence type="ECO:0000259" key="1">
    <source>
        <dbReference type="Pfam" id="PF04738"/>
    </source>
</evidence>
<dbReference type="Proteomes" id="UP000017243">
    <property type="component" value="Unassembled WGS sequence"/>
</dbReference>
<proteinExistence type="predicted"/>